<dbReference type="Gene3D" id="3.30.420.10">
    <property type="entry name" value="Ribonuclease H-like superfamily/Ribonuclease H"/>
    <property type="match status" value="1"/>
</dbReference>
<evidence type="ECO:0000256" key="4">
    <source>
        <dbReference type="ARBA" id="ARBA00022759"/>
    </source>
</evidence>
<keyword evidence="10" id="KW-1185">Reference proteome</keyword>
<evidence type="ECO:0000313" key="10">
    <source>
        <dbReference type="Proteomes" id="UP000046392"/>
    </source>
</evidence>
<dbReference type="STRING" id="174720.A0A0N5BR65"/>
<dbReference type="InterPro" id="IPR043128">
    <property type="entry name" value="Rev_trsase/Diguanyl_cyclase"/>
</dbReference>
<keyword evidence="1" id="KW-0808">Transferase</keyword>
<dbReference type="PANTHER" id="PTHR37984:SF5">
    <property type="entry name" value="PROTEIN NYNRIN-LIKE"/>
    <property type="match status" value="1"/>
</dbReference>
<dbReference type="GO" id="GO:0015074">
    <property type="term" value="P:DNA integration"/>
    <property type="evidence" value="ECO:0007669"/>
    <property type="project" value="InterPro"/>
</dbReference>
<organism evidence="10 11">
    <name type="scientific">Strongyloides papillosus</name>
    <name type="common">Intestinal threadworm</name>
    <dbReference type="NCBI Taxonomy" id="174720"/>
    <lineage>
        <taxon>Eukaryota</taxon>
        <taxon>Metazoa</taxon>
        <taxon>Ecdysozoa</taxon>
        <taxon>Nematoda</taxon>
        <taxon>Chromadorea</taxon>
        <taxon>Rhabditida</taxon>
        <taxon>Tylenchina</taxon>
        <taxon>Panagrolaimomorpha</taxon>
        <taxon>Strongyloidoidea</taxon>
        <taxon>Strongyloididae</taxon>
        <taxon>Strongyloides</taxon>
    </lineage>
</organism>
<sequence>MNIQTCGLLEISIDTASKNITINDPFKKEILQLYPKAVVSESNPLGKCTITAPPLMFRDLEMPKLIRYGVPPPLIPEVQKEIDEMISLDVCRLNYNTKYIVPIRVVSKSSKQLRICQDFRELNKKLYTDFYCSPSFKELFMSMKSFSFASRIDLRKAYWQICLHPSDRDKLGFFFNRKVYSLNRPPFGLSSSPGIFQRLMDQILSNVPSLVYQDDILILAGNSRDEHKNYVLQAIQSLHSHGLVINLEKSTFFDAQCIFLGYKVSPIGISPNPKLIQSLKDFHTPKTPYQLRAFRGLFNFLSHNIPDSAKLSIHLNDFIGTLPKSRKEIPIPENVQQDILAMKDSMSRIVTLGFPDFSKDFLLMCDASNTGYGSILMQSHAPINTYLNPKQLYPIAVHSRSWDALARSATPTYYELKSISRSLTFFSPLIRYSRIHVFTDHKNLLRIIMDGSLPIYQKYIFNICNFNCVIKFIEGHNNPVADALSRSPLDGSQDTVNCISKNEEIDIDDLYQSFHVNTGHLSLIKVKESLMQAITKNHPKLRVARRILKQVASKISQCQACRSNNVIPRKKDSDDEYKVTKPMELLCLDLSKYQNTNILCVVDRYSKYKFFFELKSTTGDQIVKIIKSKIVDVYGLPQRLRSDNARNLIEGPVAQYCKEQFILQESAIRYRHTTNQIVERAFRTLFEMMRKMPKVRGPFSENLKIASFRINNIKNDKGISPAELFLNFMPRTLQDNKYNIQSQYNVQDMRALYELLHSLEKLPKEIVIKDFDLKKTKAENRNITLKNEFKPINRTAVKTSGGKYVNKFEVLSRSKKWATGDTHKDKDSKDLSSNESF</sequence>
<evidence type="ECO:0000259" key="9">
    <source>
        <dbReference type="PROSITE" id="PS50994"/>
    </source>
</evidence>
<keyword evidence="6" id="KW-0695">RNA-directed DNA polymerase</keyword>
<evidence type="ECO:0000256" key="7">
    <source>
        <dbReference type="SAM" id="MobiDB-lite"/>
    </source>
</evidence>
<proteinExistence type="predicted"/>
<dbReference type="GO" id="GO:0016787">
    <property type="term" value="F:hydrolase activity"/>
    <property type="evidence" value="ECO:0007669"/>
    <property type="project" value="UniProtKB-KW"/>
</dbReference>
<keyword evidence="2" id="KW-0548">Nucleotidyltransferase</keyword>
<protein>
    <submittedName>
        <fullName evidence="11">Reverse transcriptase domain-containing protein</fullName>
    </submittedName>
</protein>
<dbReference type="GO" id="GO:0004519">
    <property type="term" value="F:endonuclease activity"/>
    <property type="evidence" value="ECO:0007669"/>
    <property type="project" value="UniProtKB-KW"/>
</dbReference>
<keyword evidence="3" id="KW-0540">Nuclease</keyword>
<evidence type="ECO:0000256" key="1">
    <source>
        <dbReference type="ARBA" id="ARBA00022679"/>
    </source>
</evidence>
<dbReference type="GO" id="GO:0003676">
    <property type="term" value="F:nucleic acid binding"/>
    <property type="evidence" value="ECO:0007669"/>
    <property type="project" value="InterPro"/>
</dbReference>
<dbReference type="Gene3D" id="3.30.70.270">
    <property type="match status" value="2"/>
</dbReference>
<dbReference type="GO" id="GO:0003964">
    <property type="term" value="F:RNA-directed DNA polymerase activity"/>
    <property type="evidence" value="ECO:0007669"/>
    <property type="project" value="UniProtKB-KW"/>
</dbReference>
<dbReference type="AlphaFoldDB" id="A0A0N5BR65"/>
<keyword evidence="5" id="KW-0378">Hydrolase</keyword>
<dbReference type="Pfam" id="PF00078">
    <property type="entry name" value="RVT_1"/>
    <property type="match status" value="1"/>
</dbReference>
<dbReference type="InterPro" id="IPR043502">
    <property type="entry name" value="DNA/RNA_pol_sf"/>
</dbReference>
<evidence type="ECO:0000259" key="8">
    <source>
        <dbReference type="PROSITE" id="PS50878"/>
    </source>
</evidence>
<dbReference type="SUPFAM" id="SSF53098">
    <property type="entry name" value="Ribonuclease H-like"/>
    <property type="match status" value="1"/>
</dbReference>
<dbReference type="InterPro" id="IPR001584">
    <property type="entry name" value="Integrase_cat-core"/>
</dbReference>
<accession>A0A0N5BR65</accession>
<evidence type="ECO:0000256" key="2">
    <source>
        <dbReference type="ARBA" id="ARBA00022695"/>
    </source>
</evidence>
<dbReference type="PANTHER" id="PTHR37984">
    <property type="entry name" value="PROTEIN CBG26694"/>
    <property type="match status" value="1"/>
</dbReference>
<dbReference type="InterPro" id="IPR036397">
    <property type="entry name" value="RNaseH_sf"/>
</dbReference>
<evidence type="ECO:0000256" key="5">
    <source>
        <dbReference type="ARBA" id="ARBA00022801"/>
    </source>
</evidence>
<feature type="region of interest" description="Disordered" evidence="7">
    <location>
        <begin position="818"/>
        <end position="837"/>
    </location>
</feature>
<evidence type="ECO:0000256" key="3">
    <source>
        <dbReference type="ARBA" id="ARBA00022722"/>
    </source>
</evidence>
<dbReference type="InterPro" id="IPR050951">
    <property type="entry name" value="Retrovirus_Pol_polyprotein"/>
</dbReference>
<dbReference type="SUPFAM" id="SSF56672">
    <property type="entry name" value="DNA/RNA polymerases"/>
    <property type="match status" value="1"/>
</dbReference>
<dbReference type="PROSITE" id="PS50878">
    <property type="entry name" value="RT_POL"/>
    <property type="match status" value="1"/>
</dbReference>
<dbReference type="Proteomes" id="UP000046392">
    <property type="component" value="Unplaced"/>
</dbReference>
<dbReference type="PROSITE" id="PS50994">
    <property type="entry name" value="INTEGRASE"/>
    <property type="match status" value="1"/>
</dbReference>
<name>A0A0N5BR65_STREA</name>
<dbReference type="InterPro" id="IPR000477">
    <property type="entry name" value="RT_dom"/>
</dbReference>
<dbReference type="GO" id="GO:0042575">
    <property type="term" value="C:DNA polymerase complex"/>
    <property type="evidence" value="ECO:0007669"/>
    <property type="project" value="UniProtKB-ARBA"/>
</dbReference>
<dbReference type="CDD" id="cd01647">
    <property type="entry name" value="RT_LTR"/>
    <property type="match status" value="1"/>
</dbReference>
<dbReference type="InterPro" id="IPR041373">
    <property type="entry name" value="RT_RNaseH"/>
</dbReference>
<reference evidence="11" key="1">
    <citation type="submission" date="2017-02" db="UniProtKB">
        <authorList>
            <consortium name="WormBaseParasite"/>
        </authorList>
    </citation>
    <scope>IDENTIFICATION</scope>
</reference>
<evidence type="ECO:0000313" key="11">
    <source>
        <dbReference type="WBParaSite" id="SPAL_0000836900.1"/>
    </source>
</evidence>
<dbReference type="WBParaSite" id="SPAL_0000836900.1">
    <property type="protein sequence ID" value="SPAL_0000836900.1"/>
    <property type="gene ID" value="SPAL_0000836900"/>
</dbReference>
<dbReference type="Gene3D" id="3.10.10.10">
    <property type="entry name" value="HIV Type 1 Reverse Transcriptase, subunit A, domain 1"/>
    <property type="match status" value="1"/>
</dbReference>
<keyword evidence="4" id="KW-0255">Endonuclease</keyword>
<evidence type="ECO:0000256" key="6">
    <source>
        <dbReference type="ARBA" id="ARBA00022918"/>
    </source>
</evidence>
<dbReference type="InterPro" id="IPR012337">
    <property type="entry name" value="RNaseH-like_sf"/>
</dbReference>
<feature type="compositionally biased region" description="Basic and acidic residues" evidence="7">
    <location>
        <begin position="821"/>
        <end position="837"/>
    </location>
</feature>
<feature type="domain" description="Integrase catalytic" evidence="9">
    <location>
        <begin position="578"/>
        <end position="729"/>
    </location>
</feature>
<dbReference type="Pfam" id="PF17917">
    <property type="entry name" value="RT_RNaseH"/>
    <property type="match status" value="1"/>
</dbReference>
<feature type="domain" description="Reverse transcriptase" evidence="8">
    <location>
        <begin position="87"/>
        <end position="264"/>
    </location>
</feature>